<evidence type="ECO:0000313" key="6">
    <source>
        <dbReference type="EMBL" id="SDX50532.1"/>
    </source>
</evidence>
<dbReference type="PANTHER" id="PTHR47506:SF7">
    <property type="entry name" value="TRANSCRIPTIONAL REGULATORY PROTEIN"/>
    <property type="match status" value="1"/>
</dbReference>
<protein>
    <submittedName>
        <fullName evidence="6">Transcriptional regulator, TetR family</fullName>
    </submittedName>
</protein>
<keyword evidence="1" id="KW-0805">Transcription regulation</keyword>
<keyword evidence="2 4" id="KW-0238">DNA-binding</keyword>
<dbReference type="OrthoDB" id="9798857at2"/>
<evidence type="ECO:0000313" key="7">
    <source>
        <dbReference type="Proteomes" id="UP000199675"/>
    </source>
</evidence>
<organism evidence="6 7">
    <name type="scientific">Marinobacter mobilis</name>
    <dbReference type="NCBI Taxonomy" id="488533"/>
    <lineage>
        <taxon>Bacteria</taxon>
        <taxon>Pseudomonadati</taxon>
        <taxon>Pseudomonadota</taxon>
        <taxon>Gammaproteobacteria</taxon>
        <taxon>Pseudomonadales</taxon>
        <taxon>Marinobacteraceae</taxon>
        <taxon>Marinobacter</taxon>
    </lineage>
</organism>
<dbReference type="Pfam" id="PF00440">
    <property type="entry name" value="TetR_N"/>
    <property type="match status" value="1"/>
</dbReference>
<dbReference type="InterPro" id="IPR009057">
    <property type="entry name" value="Homeodomain-like_sf"/>
</dbReference>
<keyword evidence="3" id="KW-0804">Transcription</keyword>
<feature type="domain" description="HTH tetR-type" evidence="5">
    <location>
        <begin position="9"/>
        <end position="69"/>
    </location>
</feature>
<dbReference type="PROSITE" id="PS50977">
    <property type="entry name" value="HTH_TETR_2"/>
    <property type="match status" value="1"/>
</dbReference>
<dbReference type="RefSeq" id="WP_091816481.1">
    <property type="nucleotide sequence ID" value="NZ_FNNE01000010.1"/>
</dbReference>
<feature type="DNA-binding region" description="H-T-H motif" evidence="4">
    <location>
        <begin position="32"/>
        <end position="51"/>
    </location>
</feature>
<proteinExistence type="predicted"/>
<evidence type="ECO:0000256" key="2">
    <source>
        <dbReference type="ARBA" id="ARBA00023125"/>
    </source>
</evidence>
<dbReference type="Gene3D" id="1.10.357.10">
    <property type="entry name" value="Tetracycline Repressor, domain 2"/>
    <property type="match status" value="1"/>
</dbReference>
<dbReference type="SUPFAM" id="SSF48498">
    <property type="entry name" value="Tetracyclin repressor-like, C-terminal domain"/>
    <property type="match status" value="1"/>
</dbReference>
<dbReference type="Proteomes" id="UP000199675">
    <property type="component" value="Unassembled WGS sequence"/>
</dbReference>
<dbReference type="EMBL" id="FNNE01000010">
    <property type="protein sequence ID" value="SDX50532.1"/>
    <property type="molecule type" value="Genomic_DNA"/>
</dbReference>
<dbReference type="AlphaFoldDB" id="A0A1H3C8N6"/>
<dbReference type="Gene3D" id="1.10.10.60">
    <property type="entry name" value="Homeodomain-like"/>
    <property type="match status" value="1"/>
</dbReference>
<evidence type="ECO:0000256" key="1">
    <source>
        <dbReference type="ARBA" id="ARBA00023015"/>
    </source>
</evidence>
<sequence length="187" mass="20294">MRYPAHHKAETHKQLVASAGALVKTAGFGTTGVDALMRSVGLTGGAFYGHFRSKTQLFREIIASELDNTRQRLQKLAGRAAGKARYKAMVNDYFSRWHLDHPEDGCPLPGLSSEVARAGDDVKQAYEHGLKELHVILTEELGDDARAWAVIALGVGAVSIGRALASTELQEELLNACRQLAGEQARD</sequence>
<keyword evidence="7" id="KW-1185">Reference proteome</keyword>
<dbReference type="InterPro" id="IPR036271">
    <property type="entry name" value="Tet_transcr_reg_TetR-rel_C_sf"/>
</dbReference>
<reference evidence="6 7" key="1">
    <citation type="submission" date="2016-10" db="EMBL/GenBank/DDBJ databases">
        <authorList>
            <person name="de Groot N.N."/>
        </authorList>
    </citation>
    <scope>NUCLEOTIDE SEQUENCE [LARGE SCALE GENOMIC DNA]</scope>
    <source>
        <strain evidence="6 7">CGMCC 1.7059</strain>
    </source>
</reference>
<dbReference type="PANTHER" id="PTHR47506">
    <property type="entry name" value="TRANSCRIPTIONAL REGULATORY PROTEIN"/>
    <property type="match status" value="1"/>
</dbReference>
<evidence type="ECO:0000256" key="3">
    <source>
        <dbReference type="ARBA" id="ARBA00023163"/>
    </source>
</evidence>
<evidence type="ECO:0000256" key="4">
    <source>
        <dbReference type="PROSITE-ProRule" id="PRU00335"/>
    </source>
</evidence>
<accession>A0A1H3C8N6</accession>
<name>A0A1H3C8N6_9GAMM</name>
<evidence type="ECO:0000259" key="5">
    <source>
        <dbReference type="PROSITE" id="PS50977"/>
    </source>
</evidence>
<dbReference type="InterPro" id="IPR001647">
    <property type="entry name" value="HTH_TetR"/>
</dbReference>
<dbReference type="STRING" id="488533.SAMN04487960_11079"/>
<dbReference type="SUPFAM" id="SSF46689">
    <property type="entry name" value="Homeodomain-like"/>
    <property type="match status" value="1"/>
</dbReference>
<dbReference type="GO" id="GO:0003677">
    <property type="term" value="F:DNA binding"/>
    <property type="evidence" value="ECO:0007669"/>
    <property type="project" value="UniProtKB-UniRule"/>
</dbReference>
<gene>
    <name evidence="6" type="ORF">SAMN04487960_11079</name>
</gene>